<keyword evidence="4" id="KW-1185">Reference proteome</keyword>
<dbReference type="Gene3D" id="1.20.1250.20">
    <property type="entry name" value="MFS general substrate transporter like domains"/>
    <property type="match status" value="2"/>
</dbReference>
<dbReference type="Pfam" id="PF07690">
    <property type="entry name" value="MFS_1"/>
    <property type="match status" value="1"/>
</dbReference>
<name>A0A8B7YXY8_ACAPL</name>
<dbReference type="SUPFAM" id="SSF103473">
    <property type="entry name" value="MFS general substrate transporter"/>
    <property type="match status" value="1"/>
</dbReference>
<dbReference type="Proteomes" id="UP000694845">
    <property type="component" value="Unplaced"/>
</dbReference>
<gene>
    <name evidence="5" type="primary">LOC110983325</name>
</gene>
<evidence type="ECO:0000256" key="2">
    <source>
        <dbReference type="SAM" id="Phobius"/>
    </source>
</evidence>
<dbReference type="GO" id="GO:0008028">
    <property type="term" value="F:monocarboxylic acid transmembrane transporter activity"/>
    <property type="evidence" value="ECO:0007669"/>
    <property type="project" value="TreeGrafter"/>
</dbReference>
<feature type="transmembrane region" description="Helical" evidence="2">
    <location>
        <begin position="235"/>
        <end position="255"/>
    </location>
</feature>
<dbReference type="AlphaFoldDB" id="A0A8B7YXY8"/>
<feature type="transmembrane region" description="Helical" evidence="2">
    <location>
        <begin position="360"/>
        <end position="381"/>
    </location>
</feature>
<evidence type="ECO:0000313" key="4">
    <source>
        <dbReference type="Proteomes" id="UP000694845"/>
    </source>
</evidence>
<evidence type="ECO:0000259" key="3">
    <source>
        <dbReference type="PROSITE" id="PS50850"/>
    </source>
</evidence>
<feature type="transmembrane region" description="Helical" evidence="2">
    <location>
        <begin position="327"/>
        <end position="354"/>
    </location>
</feature>
<sequence length="387" mass="41733">MMLPILRDQFATETWIIGWIISLVDAVGGVSGPLAGFLSKQFGTGVIIMACGGVFGLALIAASFVTTATQLAITLILFAGISSGLSAVVVKDTVGRCFGKNLATATGISYTGGSIGMIVFPPLIQLFLSSYGWRGTMLLIGGISMHLAVCGALILRAEIPEIANYQQLPENGLLATHTENQKWSCGTFWKNVFKILQVSLLCDFRYWSMAAMVCSTLICYDMWIIYFVSQAQSKGISIGEAATIVAIAGIFSLAARVIQGFLIDRGIISPWISVVISVNICSASYFASAWLASYWTLMVSSILILFFDAALTCMLDVCTKELLGVNLLAGAYGWFGIKTATLRIIIGFLPGLIYDITGSYQAAFIIIGFIQLVPMIPLLMLKYLKYI</sequence>
<proteinExistence type="predicted"/>
<feature type="transmembrane region" description="Helical" evidence="2">
    <location>
        <begin position="102"/>
        <end position="124"/>
    </location>
</feature>
<dbReference type="PROSITE" id="PS50850">
    <property type="entry name" value="MFS"/>
    <property type="match status" value="1"/>
</dbReference>
<comment type="subcellular location">
    <subcellularLocation>
        <location evidence="1">Membrane</location>
        <topology evidence="1">Multi-pass membrane protein</topology>
    </subcellularLocation>
</comment>
<dbReference type="InterPro" id="IPR050327">
    <property type="entry name" value="Proton-linked_MCT"/>
</dbReference>
<keyword evidence="2" id="KW-0472">Membrane</keyword>
<accession>A0A8B7YXY8</accession>
<feature type="transmembrane region" description="Helical" evidence="2">
    <location>
        <begin position="136"/>
        <end position="155"/>
    </location>
</feature>
<reference evidence="5" key="1">
    <citation type="submission" date="2025-08" db="UniProtKB">
        <authorList>
            <consortium name="RefSeq"/>
        </authorList>
    </citation>
    <scope>IDENTIFICATION</scope>
</reference>
<dbReference type="PANTHER" id="PTHR11360:SF303">
    <property type="entry name" value="MAJOR FACILITATOR SUPERFAMILY (MFS) PROFILE DOMAIN-CONTAINING PROTEIN"/>
    <property type="match status" value="1"/>
</dbReference>
<feature type="transmembrane region" description="Helical" evidence="2">
    <location>
        <begin position="206"/>
        <end position="229"/>
    </location>
</feature>
<feature type="transmembrane region" description="Helical" evidence="2">
    <location>
        <begin position="293"/>
        <end position="315"/>
    </location>
</feature>
<evidence type="ECO:0000256" key="1">
    <source>
        <dbReference type="ARBA" id="ARBA00004141"/>
    </source>
</evidence>
<dbReference type="InterPro" id="IPR036259">
    <property type="entry name" value="MFS_trans_sf"/>
</dbReference>
<keyword evidence="2" id="KW-1133">Transmembrane helix</keyword>
<dbReference type="OrthoDB" id="10060767at2759"/>
<dbReference type="GeneID" id="110983325"/>
<feature type="transmembrane region" description="Helical" evidence="2">
    <location>
        <begin position="16"/>
        <end position="38"/>
    </location>
</feature>
<keyword evidence="2" id="KW-0812">Transmembrane</keyword>
<protein>
    <submittedName>
        <fullName evidence="5">Monocarboxylate transporter 12-like</fullName>
    </submittedName>
</protein>
<organism evidence="4 5">
    <name type="scientific">Acanthaster planci</name>
    <name type="common">Crown-of-thorns starfish</name>
    <dbReference type="NCBI Taxonomy" id="133434"/>
    <lineage>
        <taxon>Eukaryota</taxon>
        <taxon>Metazoa</taxon>
        <taxon>Echinodermata</taxon>
        <taxon>Eleutherozoa</taxon>
        <taxon>Asterozoa</taxon>
        <taxon>Asteroidea</taxon>
        <taxon>Valvatacea</taxon>
        <taxon>Valvatida</taxon>
        <taxon>Acanthasteridae</taxon>
        <taxon>Acanthaster</taxon>
    </lineage>
</organism>
<dbReference type="InterPro" id="IPR011701">
    <property type="entry name" value="MFS"/>
</dbReference>
<dbReference type="GO" id="GO:0016020">
    <property type="term" value="C:membrane"/>
    <property type="evidence" value="ECO:0007669"/>
    <property type="project" value="UniProtKB-SubCell"/>
</dbReference>
<dbReference type="OMA" id="ISMCIST"/>
<dbReference type="PANTHER" id="PTHR11360">
    <property type="entry name" value="MONOCARBOXYLATE TRANSPORTER"/>
    <property type="match status" value="1"/>
</dbReference>
<feature type="transmembrane region" description="Helical" evidence="2">
    <location>
        <begin position="71"/>
        <end position="90"/>
    </location>
</feature>
<dbReference type="KEGG" id="aplc:110983325"/>
<dbReference type="InterPro" id="IPR020846">
    <property type="entry name" value="MFS_dom"/>
</dbReference>
<evidence type="ECO:0000313" key="5">
    <source>
        <dbReference type="RefSeq" id="XP_022098198.1"/>
    </source>
</evidence>
<dbReference type="RefSeq" id="XP_022098198.1">
    <property type="nucleotide sequence ID" value="XM_022242506.1"/>
</dbReference>
<feature type="domain" description="Major facilitator superfamily (MFS) profile" evidence="3">
    <location>
        <begin position="1"/>
        <end position="386"/>
    </location>
</feature>
<feature type="transmembrane region" description="Helical" evidence="2">
    <location>
        <begin position="45"/>
        <end position="65"/>
    </location>
</feature>
<feature type="transmembrane region" description="Helical" evidence="2">
    <location>
        <begin position="267"/>
        <end position="287"/>
    </location>
</feature>